<evidence type="ECO:0000256" key="8">
    <source>
        <dbReference type="ARBA" id="ARBA00022741"/>
    </source>
</evidence>
<evidence type="ECO:0000256" key="9">
    <source>
        <dbReference type="ARBA" id="ARBA00022777"/>
    </source>
</evidence>
<keyword evidence="8" id="KW-0547">Nucleotide-binding</keyword>
<feature type="domain" description="Histidine kinase" evidence="16">
    <location>
        <begin position="291"/>
        <end position="510"/>
    </location>
</feature>
<dbReference type="AlphaFoldDB" id="A0A0B5QKX3"/>
<protein>
    <recommendedName>
        <fullName evidence="3">histidine kinase</fullName>
        <ecNumber evidence="3">2.7.13.3</ecNumber>
    </recommendedName>
</protein>
<dbReference type="SMART" id="SM00387">
    <property type="entry name" value="HATPase_c"/>
    <property type="match status" value="1"/>
</dbReference>
<evidence type="ECO:0000256" key="11">
    <source>
        <dbReference type="ARBA" id="ARBA00022989"/>
    </source>
</evidence>
<keyword evidence="12" id="KW-0902">Two-component regulatory system</keyword>
<dbReference type="InterPro" id="IPR004358">
    <property type="entry name" value="Sig_transdc_His_kin-like_C"/>
</dbReference>
<feature type="domain" description="HAMP" evidence="17">
    <location>
        <begin position="223"/>
        <end position="276"/>
    </location>
</feature>
<evidence type="ECO:0000256" key="1">
    <source>
        <dbReference type="ARBA" id="ARBA00000085"/>
    </source>
</evidence>
<dbReference type="PRINTS" id="PR00344">
    <property type="entry name" value="BCTRLSENSOR"/>
</dbReference>
<feature type="compositionally biased region" description="Acidic residues" evidence="14">
    <location>
        <begin position="111"/>
        <end position="122"/>
    </location>
</feature>
<dbReference type="STRING" id="1520.LF65_05028"/>
<evidence type="ECO:0000313" key="19">
    <source>
        <dbReference type="Proteomes" id="UP000031866"/>
    </source>
</evidence>
<name>A0A0B5QKX3_CLOBE</name>
<dbReference type="InterPro" id="IPR003660">
    <property type="entry name" value="HAMP_dom"/>
</dbReference>
<evidence type="ECO:0000256" key="7">
    <source>
        <dbReference type="ARBA" id="ARBA00022692"/>
    </source>
</evidence>
<reference evidence="19" key="1">
    <citation type="submission" date="2014-12" db="EMBL/GenBank/DDBJ databases">
        <title>Genome sequence of Clostridium beijerinckii strain 59B.</title>
        <authorList>
            <person name="Little G.T."/>
            <person name="Minton N.P."/>
        </authorList>
    </citation>
    <scope>NUCLEOTIDE SEQUENCE [LARGE SCALE GENOMIC DNA]</scope>
    <source>
        <strain evidence="19">59B</strain>
    </source>
</reference>
<dbReference type="Proteomes" id="UP000031866">
    <property type="component" value="Chromosome"/>
</dbReference>
<gene>
    <name evidence="18" type="ORF">LF65_05028</name>
</gene>
<feature type="transmembrane region" description="Helical" evidence="15">
    <location>
        <begin position="201"/>
        <end position="222"/>
    </location>
</feature>
<dbReference type="OrthoDB" id="112712at2"/>
<dbReference type="PROSITE" id="PS50885">
    <property type="entry name" value="HAMP"/>
    <property type="match status" value="1"/>
</dbReference>
<dbReference type="Gene3D" id="1.10.287.130">
    <property type="match status" value="1"/>
</dbReference>
<dbReference type="Gene3D" id="3.30.565.10">
    <property type="entry name" value="Histidine kinase-like ATPase, C-terminal domain"/>
    <property type="match status" value="1"/>
</dbReference>
<dbReference type="GO" id="GO:0005886">
    <property type="term" value="C:plasma membrane"/>
    <property type="evidence" value="ECO:0007669"/>
    <property type="project" value="UniProtKB-SubCell"/>
</dbReference>
<dbReference type="InterPro" id="IPR003594">
    <property type="entry name" value="HATPase_dom"/>
</dbReference>
<keyword evidence="7 15" id="KW-0812">Transmembrane</keyword>
<dbReference type="KEGG" id="cbei:LF65_05028"/>
<keyword evidence="9 18" id="KW-0418">Kinase</keyword>
<dbReference type="Pfam" id="PF02518">
    <property type="entry name" value="HATPase_c"/>
    <property type="match status" value="1"/>
</dbReference>
<evidence type="ECO:0000256" key="14">
    <source>
        <dbReference type="SAM" id="MobiDB-lite"/>
    </source>
</evidence>
<dbReference type="PANTHER" id="PTHR45528:SF1">
    <property type="entry name" value="SENSOR HISTIDINE KINASE CPXA"/>
    <property type="match status" value="1"/>
</dbReference>
<feature type="region of interest" description="Disordered" evidence="14">
    <location>
        <begin position="102"/>
        <end position="130"/>
    </location>
</feature>
<evidence type="ECO:0000256" key="10">
    <source>
        <dbReference type="ARBA" id="ARBA00022840"/>
    </source>
</evidence>
<evidence type="ECO:0000256" key="4">
    <source>
        <dbReference type="ARBA" id="ARBA00022475"/>
    </source>
</evidence>
<evidence type="ECO:0000256" key="5">
    <source>
        <dbReference type="ARBA" id="ARBA00022553"/>
    </source>
</evidence>
<evidence type="ECO:0000256" key="12">
    <source>
        <dbReference type="ARBA" id="ARBA00023012"/>
    </source>
</evidence>
<keyword evidence="13 15" id="KW-0472">Membrane</keyword>
<dbReference type="InterPro" id="IPR003661">
    <property type="entry name" value="HisK_dim/P_dom"/>
</dbReference>
<dbReference type="GO" id="GO:0000155">
    <property type="term" value="F:phosphorelay sensor kinase activity"/>
    <property type="evidence" value="ECO:0007669"/>
    <property type="project" value="InterPro"/>
</dbReference>
<evidence type="ECO:0000256" key="2">
    <source>
        <dbReference type="ARBA" id="ARBA00004651"/>
    </source>
</evidence>
<dbReference type="GO" id="GO:0005524">
    <property type="term" value="F:ATP binding"/>
    <property type="evidence" value="ECO:0007669"/>
    <property type="project" value="UniProtKB-KW"/>
</dbReference>
<evidence type="ECO:0000313" key="18">
    <source>
        <dbReference type="EMBL" id="AJH01556.1"/>
    </source>
</evidence>
<proteinExistence type="predicted"/>
<dbReference type="Pfam" id="PF00512">
    <property type="entry name" value="HisKA"/>
    <property type="match status" value="1"/>
</dbReference>
<dbReference type="FunFam" id="3.30.565.10:FF:000006">
    <property type="entry name" value="Sensor histidine kinase WalK"/>
    <property type="match status" value="1"/>
</dbReference>
<accession>A0A0B5QKX3</accession>
<dbReference type="SMART" id="SM00388">
    <property type="entry name" value="HisKA"/>
    <property type="match status" value="1"/>
</dbReference>
<comment type="subcellular location">
    <subcellularLocation>
        <location evidence="2">Cell membrane</location>
        <topology evidence="2">Multi-pass membrane protein</topology>
    </subcellularLocation>
</comment>
<keyword evidence="11 15" id="KW-1133">Transmembrane helix</keyword>
<dbReference type="RefSeq" id="WP_041899990.1">
    <property type="nucleotide sequence ID" value="NZ_CP010086.2"/>
</dbReference>
<dbReference type="InterPro" id="IPR036097">
    <property type="entry name" value="HisK_dim/P_sf"/>
</dbReference>
<dbReference type="SUPFAM" id="SSF158472">
    <property type="entry name" value="HAMP domain-like"/>
    <property type="match status" value="1"/>
</dbReference>
<dbReference type="Gene3D" id="6.10.340.10">
    <property type="match status" value="1"/>
</dbReference>
<evidence type="ECO:0000259" key="16">
    <source>
        <dbReference type="PROSITE" id="PS50109"/>
    </source>
</evidence>
<dbReference type="SMART" id="SM00304">
    <property type="entry name" value="HAMP"/>
    <property type="match status" value="1"/>
</dbReference>
<sequence length="518" mass="59734">MKKLRNKLKIKSLKWQLLFRFLVILILLLGIMGLFQYISMKNYLYKTKVQVLHERFHNLDFKKMSKENIEEITESDTKEILKNLWDKNMSVALINKNGELLGQRSNIDTPRDDDDGDDDSKEPDERKRKEIPVPVLSRDKYIEICNEQGNLEHAYEVVRDENNNYQMVAWIKVGDLDSPSGLIQLSTPIDDITSILDRQEYVHISLSIMILIVGTILGITIFNRTLKPLYKITDTVEGISVTDLHTRLMEESGQLEINRLSKSFNIMLERIETSFEKEQIIKEKMRRFVSDASHELRTPLTSIHGFVEVLLRGAAKNQEKLDLALNSILMESERLAKLVNDLLILTRLDQQPVVEIKKENLNDVINEIIPQLQILSKDRTLDIELKDYIDVYINKNQIKQVIFNITQNAVIHTDKEKGVITISTGIEDYKNKTFAVLKISDNGTGIPKEHLDKIYDRFFRSDYHRAREQGGYGLGLSIVKSIIDSNRGKIRVESELGVGATFSIYLKLENRADGFDVP</sequence>
<dbReference type="InterPro" id="IPR050398">
    <property type="entry name" value="HssS/ArlS-like"/>
</dbReference>
<keyword evidence="5" id="KW-0597">Phosphoprotein</keyword>
<keyword evidence="10" id="KW-0067">ATP-binding</keyword>
<dbReference type="CDD" id="cd00075">
    <property type="entry name" value="HATPase"/>
    <property type="match status" value="1"/>
</dbReference>
<evidence type="ECO:0000256" key="15">
    <source>
        <dbReference type="SAM" id="Phobius"/>
    </source>
</evidence>
<dbReference type="PROSITE" id="PS50109">
    <property type="entry name" value="HIS_KIN"/>
    <property type="match status" value="1"/>
</dbReference>
<evidence type="ECO:0000256" key="13">
    <source>
        <dbReference type="ARBA" id="ARBA00023136"/>
    </source>
</evidence>
<organism evidence="18 19">
    <name type="scientific">Clostridium beijerinckii</name>
    <name type="common">Clostridium MP</name>
    <dbReference type="NCBI Taxonomy" id="1520"/>
    <lineage>
        <taxon>Bacteria</taxon>
        <taxon>Bacillati</taxon>
        <taxon>Bacillota</taxon>
        <taxon>Clostridia</taxon>
        <taxon>Eubacteriales</taxon>
        <taxon>Clostridiaceae</taxon>
        <taxon>Clostridium</taxon>
    </lineage>
</organism>
<keyword evidence="4" id="KW-1003">Cell membrane</keyword>
<comment type="catalytic activity">
    <reaction evidence="1">
        <text>ATP + protein L-histidine = ADP + protein N-phospho-L-histidine.</text>
        <dbReference type="EC" id="2.7.13.3"/>
    </reaction>
</comment>
<evidence type="ECO:0000256" key="3">
    <source>
        <dbReference type="ARBA" id="ARBA00012438"/>
    </source>
</evidence>
<dbReference type="SUPFAM" id="SSF55874">
    <property type="entry name" value="ATPase domain of HSP90 chaperone/DNA topoisomerase II/histidine kinase"/>
    <property type="match status" value="1"/>
</dbReference>
<dbReference type="CDD" id="cd00082">
    <property type="entry name" value="HisKA"/>
    <property type="match status" value="1"/>
</dbReference>
<dbReference type="PANTHER" id="PTHR45528">
    <property type="entry name" value="SENSOR HISTIDINE KINASE CPXA"/>
    <property type="match status" value="1"/>
</dbReference>
<keyword evidence="6" id="KW-0808">Transferase</keyword>
<dbReference type="FunFam" id="1.10.287.130:FF:000001">
    <property type="entry name" value="Two-component sensor histidine kinase"/>
    <property type="match status" value="1"/>
</dbReference>
<dbReference type="InterPro" id="IPR036890">
    <property type="entry name" value="HATPase_C_sf"/>
</dbReference>
<dbReference type="EC" id="2.7.13.3" evidence="3"/>
<feature type="transmembrane region" description="Helical" evidence="15">
    <location>
        <begin position="21"/>
        <end position="38"/>
    </location>
</feature>
<dbReference type="InterPro" id="IPR005467">
    <property type="entry name" value="His_kinase_dom"/>
</dbReference>
<dbReference type="CDD" id="cd06225">
    <property type="entry name" value="HAMP"/>
    <property type="match status" value="1"/>
</dbReference>
<dbReference type="Pfam" id="PF00672">
    <property type="entry name" value="HAMP"/>
    <property type="match status" value="1"/>
</dbReference>
<evidence type="ECO:0000259" key="17">
    <source>
        <dbReference type="PROSITE" id="PS50885"/>
    </source>
</evidence>
<dbReference type="SUPFAM" id="SSF47384">
    <property type="entry name" value="Homodimeric domain of signal transducing histidine kinase"/>
    <property type="match status" value="1"/>
</dbReference>
<evidence type="ECO:0000256" key="6">
    <source>
        <dbReference type="ARBA" id="ARBA00022679"/>
    </source>
</evidence>
<dbReference type="EMBL" id="CP010086">
    <property type="protein sequence ID" value="AJH01556.1"/>
    <property type="molecule type" value="Genomic_DNA"/>
</dbReference>